<keyword evidence="1" id="KW-1133">Transmembrane helix</keyword>
<dbReference type="Proteomes" id="UP000583800">
    <property type="component" value="Unassembled WGS sequence"/>
</dbReference>
<feature type="transmembrane region" description="Helical" evidence="1">
    <location>
        <begin position="12"/>
        <end position="34"/>
    </location>
</feature>
<evidence type="ECO:0000313" key="3">
    <source>
        <dbReference type="Proteomes" id="UP000583800"/>
    </source>
</evidence>
<keyword evidence="3" id="KW-1185">Reference proteome</keyword>
<keyword evidence="1" id="KW-0472">Membrane</keyword>
<evidence type="ECO:0000256" key="1">
    <source>
        <dbReference type="SAM" id="Phobius"/>
    </source>
</evidence>
<gene>
    <name evidence="2" type="ORF">FHU36_004263</name>
</gene>
<accession>A0A7X0EXK7</accession>
<proteinExistence type="predicted"/>
<name>A0A7X0EXK7_9ACTN</name>
<dbReference type="RefSeq" id="WP_185085614.1">
    <property type="nucleotide sequence ID" value="NZ_JACHJB010000002.1"/>
</dbReference>
<protein>
    <submittedName>
        <fullName evidence="2">Uncharacterized protein</fullName>
    </submittedName>
</protein>
<sequence>MAPSLFRRFPAVVNLPLAAPFAVLVVSSLAALAYHQLGYHYGQNSMGPLSALYTVAVHRSAAVSIGTKIRASGPWRLTLA</sequence>
<comment type="caution">
    <text evidence="2">The sequence shown here is derived from an EMBL/GenBank/DDBJ whole genome shotgun (WGS) entry which is preliminary data.</text>
</comment>
<organism evidence="2 3">
    <name type="scientific">Nonomuraea muscovyensis</name>
    <dbReference type="NCBI Taxonomy" id="1124761"/>
    <lineage>
        <taxon>Bacteria</taxon>
        <taxon>Bacillati</taxon>
        <taxon>Actinomycetota</taxon>
        <taxon>Actinomycetes</taxon>
        <taxon>Streptosporangiales</taxon>
        <taxon>Streptosporangiaceae</taxon>
        <taxon>Nonomuraea</taxon>
    </lineage>
</organism>
<keyword evidence="1" id="KW-0812">Transmembrane</keyword>
<dbReference type="EMBL" id="JACHJB010000002">
    <property type="protein sequence ID" value="MBB6347718.1"/>
    <property type="molecule type" value="Genomic_DNA"/>
</dbReference>
<dbReference type="AlphaFoldDB" id="A0A7X0EXK7"/>
<evidence type="ECO:0000313" key="2">
    <source>
        <dbReference type="EMBL" id="MBB6347718.1"/>
    </source>
</evidence>
<reference evidence="2 3" key="1">
    <citation type="submission" date="2020-08" db="EMBL/GenBank/DDBJ databases">
        <title>Sequencing the genomes of 1000 actinobacteria strains.</title>
        <authorList>
            <person name="Klenk H.-P."/>
        </authorList>
    </citation>
    <scope>NUCLEOTIDE SEQUENCE [LARGE SCALE GENOMIC DNA]</scope>
    <source>
        <strain evidence="2 3">DSM 45913</strain>
    </source>
</reference>